<dbReference type="SUPFAM" id="SSF101936">
    <property type="entry name" value="DNA-binding pseudobarrel domain"/>
    <property type="match status" value="1"/>
</dbReference>
<dbReference type="PANTHER" id="PTHR31541">
    <property type="entry name" value="B3 DOMAIN PLANT PROTEIN-RELATED"/>
    <property type="match status" value="1"/>
</dbReference>
<keyword evidence="2" id="KW-0805">Transcription regulation</keyword>
<gene>
    <name evidence="7" type="ORF">CISIN_1g041022mg</name>
</gene>
<dbReference type="GO" id="GO:0003677">
    <property type="term" value="F:DNA binding"/>
    <property type="evidence" value="ECO:0007669"/>
    <property type="project" value="UniProtKB-KW"/>
</dbReference>
<evidence type="ECO:0000256" key="1">
    <source>
        <dbReference type="ARBA" id="ARBA00004123"/>
    </source>
</evidence>
<protein>
    <recommendedName>
        <fullName evidence="9">TF-B3 domain-containing protein</fullName>
    </recommendedName>
</protein>
<sequence length="260" mass="29643">MSALQDFKKRKINKNWTHLQILSEIALLSDADADADGVTSKEERNSIEKKLALKKGKKRVDFGPNPPPVLPTNFLNKIRHMHGKYIVRVIQKPLYKSDISKPECRFSIPVKQVQQEFLTKQEKILLDTCDSHKKKASRIEATLIDPSLTEKKISLRKWETKKKHHIYGSGSSYSTSSYVLMNKWCNIVEENQLKKGDVVQVWAFRAAAAASASTSSSRLCFALVVVKRSPSDDQQEEEEDKESDHSDDKVLSRGIRFPLF</sequence>
<proteinExistence type="predicted"/>
<evidence type="ECO:0000313" key="8">
    <source>
        <dbReference type="Proteomes" id="UP000027120"/>
    </source>
</evidence>
<comment type="subcellular location">
    <subcellularLocation>
        <location evidence="1">Nucleus</location>
    </subcellularLocation>
</comment>
<keyword evidence="5" id="KW-0539">Nucleus</keyword>
<evidence type="ECO:0000256" key="6">
    <source>
        <dbReference type="SAM" id="MobiDB-lite"/>
    </source>
</evidence>
<dbReference type="PaxDb" id="2711-XP_006478987.1"/>
<feature type="region of interest" description="Disordered" evidence="6">
    <location>
        <begin position="229"/>
        <end position="260"/>
    </location>
</feature>
<dbReference type="InterPro" id="IPR005508">
    <property type="entry name" value="At2g31720-like"/>
</dbReference>
<dbReference type="AlphaFoldDB" id="A0A067DXX5"/>
<organism evidence="7 8">
    <name type="scientific">Citrus sinensis</name>
    <name type="common">Sweet orange</name>
    <name type="synonym">Citrus aurantium var. sinensis</name>
    <dbReference type="NCBI Taxonomy" id="2711"/>
    <lineage>
        <taxon>Eukaryota</taxon>
        <taxon>Viridiplantae</taxon>
        <taxon>Streptophyta</taxon>
        <taxon>Embryophyta</taxon>
        <taxon>Tracheophyta</taxon>
        <taxon>Spermatophyta</taxon>
        <taxon>Magnoliopsida</taxon>
        <taxon>eudicotyledons</taxon>
        <taxon>Gunneridae</taxon>
        <taxon>Pentapetalae</taxon>
        <taxon>rosids</taxon>
        <taxon>malvids</taxon>
        <taxon>Sapindales</taxon>
        <taxon>Rutaceae</taxon>
        <taxon>Aurantioideae</taxon>
        <taxon>Citrus</taxon>
    </lineage>
</organism>
<dbReference type="InterPro" id="IPR015300">
    <property type="entry name" value="DNA-bd_pseudobarrel_sf"/>
</dbReference>
<evidence type="ECO:0000256" key="4">
    <source>
        <dbReference type="ARBA" id="ARBA00023163"/>
    </source>
</evidence>
<dbReference type="GO" id="GO:0005634">
    <property type="term" value="C:nucleus"/>
    <property type="evidence" value="ECO:0007669"/>
    <property type="project" value="UniProtKB-SubCell"/>
</dbReference>
<evidence type="ECO:0000256" key="3">
    <source>
        <dbReference type="ARBA" id="ARBA00023125"/>
    </source>
</evidence>
<accession>A0A067DXX5</accession>
<evidence type="ECO:0000313" key="7">
    <source>
        <dbReference type="EMBL" id="KDO46455.1"/>
    </source>
</evidence>
<dbReference type="Gene3D" id="2.40.330.10">
    <property type="entry name" value="DNA-binding pseudobarrel domain"/>
    <property type="match status" value="1"/>
</dbReference>
<feature type="compositionally biased region" description="Basic and acidic residues" evidence="6">
    <location>
        <begin position="242"/>
        <end position="251"/>
    </location>
</feature>
<dbReference type="EMBL" id="KK785210">
    <property type="protein sequence ID" value="KDO46455.1"/>
    <property type="molecule type" value="Genomic_DNA"/>
</dbReference>
<keyword evidence="4" id="KW-0804">Transcription</keyword>
<evidence type="ECO:0008006" key="9">
    <source>
        <dbReference type="Google" id="ProtNLM"/>
    </source>
</evidence>
<dbReference type="Proteomes" id="UP000027120">
    <property type="component" value="Unassembled WGS sequence"/>
</dbReference>
<dbReference type="eggNOG" id="ENOG502S4WY">
    <property type="taxonomic scope" value="Eukaryota"/>
</dbReference>
<name>A0A067DXX5_CITSI</name>
<evidence type="ECO:0000256" key="2">
    <source>
        <dbReference type="ARBA" id="ARBA00023015"/>
    </source>
</evidence>
<dbReference type="Pfam" id="PF03754">
    <property type="entry name" value="At2g31720-like"/>
    <property type="match status" value="1"/>
</dbReference>
<dbReference type="PANTHER" id="PTHR31541:SF25">
    <property type="entry name" value="GAMMA-GLIADIN B"/>
    <property type="match status" value="1"/>
</dbReference>
<keyword evidence="8" id="KW-1185">Reference proteome</keyword>
<reference evidence="7 8" key="1">
    <citation type="submission" date="2014-04" db="EMBL/GenBank/DDBJ databases">
        <authorList>
            <consortium name="International Citrus Genome Consortium"/>
            <person name="Gmitter F."/>
            <person name="Chen C."/>
            <person name="Farmerie W."/>
            <person name="Harkins T."/>
            <person name="Desany B."/>
            <person name="Mohiuddin M."/>
            <person name="Kodira C."/>
            <person name="Borodovsky M."/>
            <person name="Lomsadze A."/>
            <person name="Burns P."/>
            <person name="Jenkins J."/>
            <person name="Prochnik S."/>
            <person name="Shu S."/>
            <person name="Chapman J."/>
            <person name="Pitluck S."/>
            <person name="Schmutz J."/>
            <person name="Rokhsar D."/>
        </authorList>
    </citation>
    <scope>NUCLEOTIDE SEQUENCE</scope>
</reference>
<evidence type="ECO:0000256" key="5">
    <source>
        <dbReference type="ARBA" id="ARBA00023242"/>
    </source>
</evidence>
<keyword evidence="3" id="KW-0238">DNA-binding</keyword>